<protein>
    <submittedName>
        <fullName evidence="1">Uncharacterized protein</fullName>
    </submittedName>
</protein>
<dbReference type="EMBL" id="JAKCXM010002262">
    <property type="protein sequence ID" value="KAJ0390327.1"/>
    <property type="molecule type" value="Genomic_DNA"/>
</dbReference>
<dbReference type="InterPro" id="IPR027417">
    <property type="entry name" value="P-loop_NTPase"/>
</dbReference>
<evidence type="ECO:0000313" key="2">
    <source>
        <dbReference type="Proteomes" id="UP001209570"/>
    </source>
</evidence>
<reference evidence="1" key="1">
    <citation type="submission" date="2021-12" db="EMBL/GenBank/DDBJ databases">
        <title>Prjna785345.</title>
        <authorList>
            <person name="Rujirawat T."/>
            <person name="Krajaejun T."/>
        </authorList>
    </citation>
    <scope>NUCLEOTIDE SEQUENCE</scope>
    <source>
        <strain evidence="1">Pi057C3</strain>
    </source>
</reference>
<dbReference type="AlphaFoldDB" id="A0AAD5LRN1"/>
<proteinExistence type="predicted"/>
<sequence length="89" mass="10421">MRWREQQEEHLRVAHRPALSSEEVRDFVDRFMPTYKAYLSGLYADPGSTSYREYVPSSLDSKPRLVLEIDAQRRPSVSHPPVEFNSKLL</sequence>
<organism evidence="1 2">
    <name type="scientific">Pythium insidiosum</name>
    <name type="common">Pythiosis disease agent</name>
    <dbReference type="NCBI Taxonomy" id="114742"/>
    <lineage>
        <taxon>Eukaryota</taxon>
        <taxon>Sar</taxon>
        <taxon>Stramenopiles</taxon>
        <taxon>Oomycota</taxon>
        <taxon>Peronosporomycetes</taxon>
        <taxon>Pythiales</taxon>
        <taxon>Pythiaceae</taxon>
        <taxon>Pythium</taxon>
    </lineage>
</organism>
<dbReference type="Gene3D" id="3.40.50.300">
    <property type="entry name" value="P-loop containing nucleotide triphosphate hydrolases"/>
    <property type="match status" value="1"/>
</dbReference>
<gene>
    <name evidence="1" type="ORF">P43SY_011334</name>
</gene>
<accession>A0AAD5LRN1</accession>
<keyword evidence="2" id="KW-1185">Reference proteome</keyword>
<evidence type="ECO:0000313" key="1">
    <source>
        <dbReference type="EMBL" id="KAJ0390327.1"/>
    </source>
</evidence>
<dbReference type="Proteomes" id="UP001209570">
    <property type="component" value="Unassembled WGS sequence"/>
</dbReference>
<name>A0AAD5LRN1_PYTIN</name>
<comment type="caution">
    <text evidence="1">The sequence shown here is derived from an EMBL/GenBank/DDBJ whole genome shotgun (WGS) entry which is preliminary data.</text>
</comment>